<dbReference type="Proteomes" id="UP001549162">
    <property type="component" value="Unassembled WGS sequence"/>
</dbReference>
<protein>
    <recommendedName>
        <fullName evidence="3">Restriction endonuclease type IV Mrr domain-containing protein</fullName>
    </recommendedName>
</protein>
<accession>A0ABV2J7E9</accession>
<comment type="caution">
    <text evidence="1">The sequence shown here is derived from an EMBL/GenBank/DDBJ whole genome shotgun (WGS) entry which is preliminary data.</text>
</comment>
<dbReference type="SUPFAM" id="SSF52980">
    <property type="entry name" value="Restriction endonuclease-like"/>
    <property type="match status" value="1"/>
</dbReference>
<evidence type="ECO:0008006" key="3">
    <source>
        <dbReference type="Google" id="ProtNLM"/>
    </source>
</evidence>
<proteinExistence type="predicted"/>
<keyword evidence="2" id="KW-1185">Reference proteome</keyword>
<organism evidence="1 2">
    <name type="scientific">Peptoniphilus olsenii</name>
    <dbReference type="NCBI Taxonomy" id="411570"/>
    <lineage>
        <taxon>Bacteria</taxon>
        <taxon>Bacillati</taxon>
        <taxon>Bacillota</taxon>
        <taxon>Tissierellia</taxon>
        <taxon>Tissierellales</taxon>
        <taxon>Peptoniphilaceae</taxon>
        <taxon>Peptoniphilus</taxon>
    </lineage>
</organism>
<reference evidence="1 2" key="1">
    <citation type="submission" date="2024-06" db="EMBL/GenBank/DDBJ databases">
        <title>Genomic Encyclopedia of Type Strains, Phase IV (KMG-IV): sequencing the most valuable type-strain genomes for metagenomic binning, comparative biology and taxonomic classification.</title>
        <authorList>
            <person name="Goeker M."/>
        </authorList>
    </citation>
    <scope>NUCLEOTIDE SEQUENCE [LARGE SCALE GENOMIC DNA]</scope>
    <source>
        <strain evidence="1 2">DSM 21460</strain>
    </source>
</reference>
<evidence type="ECO:0000313" key="2">
    <source>
        <dbReference type="Proteomes" id="UP001549162"/>
    </source>
</evidence>
<evidence type="ECO:0000313" key="1">
    <source>
        <dbReference type="EMBL" id="MET3616707.1"/>
    </source>
</evidence>
<dbReference type="EMBL" id="JBEPMA010000001">
    <property type="protein sequence ID" value="MET3616707.1"/>
    <property type="molecule type" value="Genomic_DNA"/>
</dbReference>
<dbReference type="RefSeq" id="WP_354366707.1">
    <property type="nucleotide sequence ID" value="NZ_JBEPMA010000001.1"/>
</dbReference>
<gene>
    <name evidence="1" type="ORF">ABID14_000327</name>
</gene>
<sequence length="303" mass="35736">MELPNLSQFGFEFEKCQNKKEYSIYHKEIPLELSEEMTKILEYLLWYVPNINSIQSKKNELTSSLNFENFVFGIIKNYMNLRNKDVVFLDYIDPKIVRFYSHKICTHSQKLILTKQSNESLTDSLLRHIRNCLAHGNFNIVDNLLVGFDYNDSKNDEKKCTAIFKIFPKNLLDALFSLKNEITSEMLAQVALQRTGYKVERFKRNDIGPDFDLFVTKGDKKYALEIKKYEEYEILPNYEAEKLVKSFSCLYNNITPVLFIDTSLLREETKTKLKNEKVIILDVKNINKMLKNRDILKEIDDLE</sequence>
<name>A0ABV2J7E9_9FIRM</name>
<dbReference type="InterPro" id="IPR011335">
    <property type="entry name" value="Restrct_endonuc-II-like"/>
</dbReference>